<dbReference type="PANTHER" id="PTHR37984">
    <property type="entry name" value="PROTEIN CBG26694"/>
    <property type="match status" value="1"/>
</dbReference>
<dbReference type="Gene3D" id="3.30.420.10">
    <property type="entry name" value="Ribonuclease H-like superfamily/Ribonuclease H"/>
    <property type="match status" value="1"/>
</dbReference>
<keyword evidence="2" id="KW-0548">Nucleotidyltransferase</keyword>
<dbReference type="InterPro" id="IPR050951">
    <property type="entry name" value="Retrovirus_Pol_polyprotein"/>
</dbReference>
<protein>
    <submittedName>
        <fullName evidence="9">Retrovirus-related Pol polyprotein from transposon</fullName>
    </submittedName>
</protein>
<evidence type="ECO:0000256" key="3">
    <source>
        <dbReference type="ARBA" id="ARBA00022722"/>
    </source>
</evidence>
<evidence type="ECO:0000256" key="2">
    <source>
        <dbReference type="ARBA" id="ARBA00022695"/>
    </source>
</evidence>
<proteinExistence type="predicted"/>
<dbReference type="PROSITE" id="PS50878">
    <property type="entry name" value="RT_POL"/>
    <property type="match status" value="1"/>
</dbReference>
<dbReference type="InterPro" id="IPR012337">
    <property type="entry name" value="RNaseH-like_sf"/>
</dbReference>
<evidence type="ECO:0000256" key="6">
    <source>
        <dbReference type="ARBA" id="ARBA00022918"/>
    </source>
</evidence>
<gene>
    <name evidence="9" type="primary">pol_132</name>
    <name evidence="9" type="ORF">NGRA_1793</name>
</gene>
<dbReference type="FunFam" id="3.30.70.270:FF:000020">
    <property type="entry name" value="Transposon Tf2-6 polyprotein-like Protein"/>
    <property type="match status" value="1"/>
</dbReference>
<reference evidence="9 10" key="1">
    <citation type="journal article" date="2020" name="Genome Biol. Evol.">
        <title>Comparative genomics of strictly vertically transmitted, feminizing microsporidia endosymbionts of amphipod crustaceans.</title>
        <authorList>
            <person name="Cormier A."/>
            <person name="Chebbi M.A."/>
            <person name="Giraud I."/>
            <person name="Wattier R."/>
            <person name="Teixeira M."/>
            <person name="Gilbert C."/>
            <person name="Rigaud T."/>
            <person name="Cordaux R."/>
        </authorList>
    </citation>
    <scope>NUCLEOTIDE SEQUENCE [LARGE SCALE GENOMIC DNA]</scope>
    <source>
        <strain evidence="9 10">Ou3-Ou53</strain>
    </source>
</reference>
<dbReference type="FunFam" id="3.10.20.370:FF:000001">
    <property type="entry name" value="Retrovirus-related Pol polyprotein from transposon 17.6-like protein"/>
    <property type="match status" value="1"/>
</dbReference>
<evidence type="ECO:0000313" key="9">
    <source>
        <dbReference type="EMBL" id="KAF9762731.1"/>
    </source>
</evidence>
<dbReference type="SUPFAM" id="SSF56672">
    <property type="entry name" value="DNA/RNA polymerases"/>
    <property type="match status" value="1"/>
</dbReference>
<dbReference type="SUPFAM" id="SSF53098">
    <property type="entry name" value="Ribonuclease H-like"/>
    <property type="match status" value="1"/>
</dbReference>
<dbReference type="PROSITE" id="PS50994">
    <property type="entry name" value="INTEGRASE"/>
    <property type="match status" value="1"/>
</dbReference>
<organism evidence="9 10">
    <name type="scientific">Nosema granulosis</name>
    <dbReference type="NCBI Taxonomy" id="83296"/>
    <lineage>
        <taxon>Eukaryota</taxon>
        <taxon>Fungi</taxon>
        <taxon>Fungi incertae sedis</taxon>
        <taxon>Microsporidia</taxon>
        <taxon>Nosematidae</taxon>
        <taxon>Nosema</taxon>
    </lineage>
</organism>
<evidence type="ECO:0000256" key="1">
    <source>
        <dbReference type="ARBA" id="ARBA00022679"/>
    </source>
</evidence>
<dbReference type="Gene3D" id="1.10.340.70">
    <property type="match status" value="1"/>
</dbReference>
<dbReference type="Gene3D" id="3.30.70.270">
    <property type="match status" value="2"/>
</dbReference>
<dbReference type="InterPro" id="IPR001584">
    <property type="entry name" value="Integrase_cat-core"/>
</dbReference>
<dbReference type="InterPro" id="IPR041373">
    <property type="entry name" value="RT_RNaseH"/>
</dbReference>
<dbReference type="Gene3D" id="3.10.10.10">
    <property type="entry name" value="HIV Type 1 Reverse Transcriptase, subunit A, domain 1"/>
    <property type="match status" value="1"/>
</dbReference>
<dbReference type="Pfam" id="PF00078">
    <property type="entry name" value="RVT_1"/>
    <property type="match status" value="1"/>
</dbReference>
<dbReference type="Gene3D" id="3.10.20.370">
    <property type="match status" value="1"/>
</dbReference>
<dbReference type="EMBL" id="SBJO01000139">
    <property type="protein sequence ID" value="KAF9762731.1"/>
    <property type="molecule type" value="Genomic_DNA"/>
</dbReference>
<keyword evidence="6" id="KW-0695">RNA-directed DNA polymerase</keyword>
<dbReference type="GO" id="GO:0015074">
    <property type="term" value="P:DNA integration"/>
    <property type="evidence" value="ECO:0007669"/>
    <property type="project" value="InterPro"/>
</dbReference>
<comment type="caution">
    <text evidence="9">The sequence shown here is derived from an EMBL/GenBank/DDBJ whole genome shotgun (WGS) entry which is preliminary data.</text>
</comment>
<keyword evidence="10" id="KW-1185">Reference proteome</keyword>
<dbReference type="PANTHER" id="PTHR37984:SF5">
    <property type="entry name" value="PROTEIN NYNRIN-LIKE"/>
    <property type="match status" value="1"/>
</dbReference>
<dbReference type="GO" id="GO:0004519">
    <property type="term" value="F:endonuclease activity"/>
    <property type="evidence" value="ECO:0007669"/>
    <property type="project" value="UniProtKB-KW"/>
</dbReference>
<keyword evidence="5" id="KW-0378">Hydrolase</keyword>
<dbReference type="Pfam" id="PF17917">
    <property type="entry name" value="RT_RNaseH"/>
    <property type="match status" value="1"/>
</dbReference>
<name>A0A9P6KZ88_9MICR</name>
<dbReference type="Proteomes" id="UP000740883">
    <property type="component" value="Unassembled WGS sequence"/>
</dbReference>
<accession>A0A9P6KZ88</accession>
<keyword evidence="4" id="KW-0255">Endonuclease</keyword>
<dbReference type="Pfam" id="PF00665">
    <property type="entry name" value="rve"/>
    <property type="match status" value="1"/>
</dbReference>
<evidence type="ECO:0000256" key="4">
    <source>
        <dbReference type="ARBA" id="ARBA00022759"/>
    </source>
</evidence>
<dbReference type="InterPro" id="IPR000477">
    <property type="entry name" value="RT_dom"/>
</dbReference>
<dbReference type="Pfam" id="PF17921">
    <property type="entry name" value="Integrase_H2C2"/>
    <property type="match status" value="1"/>
</dbReference>
<keyword evidence="3" id="KW-0540">Nuclease</keyword>
<evidence type="ECO:0000259" key="8">
    <source>
        <dbReference type="PROSITE" id="PS50994"/>
    </source>
</evidence>
<evidence type="ECO:0000313" key="10">
    <source>
        <dbReference type="Proteomes" id="UP000740883"/>
    </source>
</evidence>
<dbReference type="InterPro" id="IPR043502">
    <property type="entry name" value="DNA/RNA_pol_sf"/>
</dbReference>
<feature type="domain" description="Reverse transcriptase" evidence="7">
    <location>
        <begin position="148"/>
        <end position="327"/>
    </location>
</feature>
<dbReference type="CDD" id="cd09274">
    <property type="entry name" value="RNase_HI_RT_Ty3"/>
    <property type="match status" value="1"/>
</dbReference>
<dbReference type="CDD" id="cd01647">
    <property type="entry name" value="RT_LTR"/>
    <property type="match status" value="1"/>
</dbReference>
<dbReference type="GO" id="GO:0003676">
    <property type="term" value="F:nucleic acid binding"/>
    <property type="evidence" value="ECO:0007669"/>
    <property type="project" value="InterPro"/>
</dbReference>
<dbReference type="InterPro" id="IPR043128">
    <property type="entry name" value="Rev_trsase/Diguanyl_cyclase"/>
</dbReference>
<dbReference type="GO" id="GO:0005634">
    <property type="term" value="C:nucleus"/>
    <property type="evidence" value="ECO:0007669"/>
    <property type="project" value="UniProtKB-ARBA"/>
</dbReference>
<dbReference type="OrthoDB" id="3341476at2759"/>
<evidence type="ECO:0000259" key="7">
    <source>
        <dbReference type="PROSITE" id="PS50878"/>
    </source>
</evidence>
<dbReference type="InterPro" id="IPR041588">
    <property type="entry name" value="Integrase_H2C2"/>
</dbReference>
<dbReference type="InterPro" id="IPR036397">
    <property type="entry name" value="RNaseH_sf"/>
</dbReference>
<dbReference type="AlphaFoldDB" id="A0A9P6KZ88"/>
<dbReference type="GO" id="GO:0003964">
    <property type="term" value="F:RNA-directed DNA polymerase activity"/>
    <property type="evidence" value="ECO:0007669"/>
    <property type="project" value="UniProtKB-KW"/>
</dbReference>
<sequence length="701" mass="80021">MSQGATLEKYTGLVRSASGEPLGILGKCIKCKASVQNKQIVFNPLVMENLGYVILGMDVLSKHGALLIDILEKKTLNQHERKTVTLVKEEDIVKEFEDLFKTEIGEMNLCTAGTHSIDTGDHRPVYTRNSRIALAYEPAMEAEIEKLLRLGIIRESKSPWCSRVSPADKKDGTVRLCVDYRRINALTRKDTYPLPRIDEILDDISGAEYFSCLDATSGYYQLAMSERDKEKTAFAWKGGLFEFNRMPFGLCNAPATFQRAMDNVFRKENRRFVIPYLDDIVIFSKTRKKHEATLKVVLGKIRAAGLSLNRKKCKFFKKEITILGHVVTKGRIKADPEKIEAIRKYPKPTTIKELRSFLGTINYNREFIKDFATLTAPLYEILKGKKKNSAKRITMTENQQNSFEKLKKILCENTERAQPNRHGHFILTTDASDTGIGAILAQKDEVGRERMIAAFSKNFDKCQKNYSVTDKELLGVVKGIENFRHYLLGKEFTLRTDHRALTYLWQTKTPGSRLMRWILKLSEYTFKPEYIKGEDNIADGLSRIQEMKDKSVNTVDIHQTPDERTRESILRHYHIALGHGSANAMKYMVTGKYNWKGIYKDITDFVDRCTICLKGGGARRKTKNRIILTESPNELWEADLIGPLIDGGRSKYILTAVDHYSKWLETKILENKNAATVVGAIEELILRRHGIPKRILTDKVL</sequence>
<dbReference type="GO" id="GO:0016787">
    <property type="term" value="F:hydrolase activity"/>
    <property type="evidence" value="ECO:0007669"/>
    <property type="project" value="UniProtKB-KW"/>
</dbReference>
<feature type="domain" description="Integrase catalytic" evidence="8">
    <location>
        <begin position="628"/>
        <end position="701"/>
    </location>
</feature>
<evidence type="ECO:0000256" key="5">
    <source>
        <dbReference type="ARBA" id="ARBA00022801"/>
    </source>
</evidence>
<keyword evidence="1" id="KW-0808">Transferase</keyword>